<dbReference type="InterPro" id="IPR023214">
    <property type="entry name" value="HAD_sf"/>
</dbReference>
<dbReference type="GO" id="GO:0008967">
    <property type="term" value="F:phosphoglycolate phosphatase activity"/>
    <property type="evidence" value="ECO:0007669"/>
    <property type="project" value="TreeGrafter"/>
</dbReference>
<evidence type="ECO:0000313" key="4">
    <source>
        <dbReference type="EMBL" id="MCU4726311.1"/>
    </source>
</evidence>
<dbReference type="EMBL" id="JAOPKC010000008">
    <property type="protein sequence ID" value="MCU4718248.1"/>
    <property type="molecule type" value="Genomic_DNA"/>
</dbReference>
<evidence type="ECO:0000313" key="3">
    <source>
        <dbReference type="EMBL" id="MCU4718248.1"/>
    </source>
</evidence>
<dbReference type="NCBIfam" id="TIGR01549">
    <property type="entry name" value="HAD-SF-IA-v1"/>
    <property type="match status" value="1"/>
</dbReference>
<comment type="caution">
    <text evidence="4">The sequence shown here is derived from an EMBL/GenBank/DDBJ whole genome shotgun (WGS) entry which is preliminary data.</text>
</comment>
<protein>
    <submittedName>
        <fullName evidence="4">HAD-IA family hydrolase</fullName>
    </submittedName>
</protein>
<sequence>MAYETILFDMDGVLLTGYHTDPDVYRQAAAATLADFGIDYEGEPPPGLVGPDDVAEVRTTCDDLGLPAAPAWAYRERAATTIENEQIVAGDRVPFDDTPVLSDLAGDRTLAVVSNNRQGTVRFAADHFDWPIEAARGRFPTLSEFGQLKPDAHLLRWTLDRLEADDALFVGDRHTDIEAAHHAGIDAALLSRDGDVPDGNPEPTHHIESLSELPDLV</sequence>
<feature type="region of interest" description="Disordered" evidence="2">
    <location>
        <begin position="191"/>
        <end position="217"/>
    </location>
</feature>
<dbReference type="PANTHER" id="PTHR43434:SF1">
    <property type="entry name" value="PHOSPHOGLYCOLATE PHOSPHATASE"/>
    <property type="match status" value="1"/>
</dbReference>
<dbReference type="RefSeq" id="WP_315909005.1">
    <property type="nucleotide sequence ID" value="NZ_JAOPKC010000008.1"/>
</dbReference>
<dbReference type="Pfam" id="PF00702">
    <property type="entry name" value="Hydrolase"/>
    <property type="match status" value="1"/>
</dbReference>
<dbReference type="PANTHER" id="PTHR43434">
    <property type="entry name" value="PHOSPHOGLYCOLATE PHOSPHATASE"/>
    <property type="match status" value="1"/>
</dbReference>
<comment type="similarity">
    <text evidence="1">Belongs to the HAD-like hydrolase superfamily.</text>
</comment>
<dbReference type="InterPro" id="IPR036412">
    <property type="entry name" value="HAD-like_sf"/>
</dbReference>
<proteinExistence type="inferred from homology"/>
<organism evidence="4 6">
    <name type="scientific">Halapricum hydrolyticum</name>
    <dbReference type="NCBI Taxonomy" id="2979991"/>
    <lineage>
        <taxon>Archaea</taxon>
        <taxon>Methanobacteriati</taxon>
        <taxon>Methanobacteriota</taxon>
        <taxon>Stenosarchaea group</taxon>
        <taxon>Halobacteria</taxon>
        <taxon>Halobacteriales</taxon>
        <taxon>Haloarculaceae</taxon>
        <taxon>Halapricum</taxon>
    </lineage>
</organism>
<dbReference type="GO" id="GO:0006281">
    <property type="term" value="P:DNA repair"/>
    <property type="evidence" value="ECO:0007669"/>
    <property type="project" value="TreeGrafter"/>
</dbReference>
<evidence type="ECO:0000256" key="1">
    <source>
        <dbReference type="ARBA" id="ARBA00007958"/>
    </source>
</evidence>
<dbReference type="InterPro" id="IPR050155">
    <property type="entry name" value="HAD-like_hydrolase_sf"/>
</dbReference>
<gene>
    <name evidence="4" type="ORF">OB914_04920</name>
    <name evidence="3" type="ORF">OB916_09255</name>
</gene>
<accession>A0AAE3IA73</accession>
<name>A0AAE3IA73_9EURY</name>
<evidence type="ECO:0000256" key="2">
    <source>
        <dbReference type="SAM" id="MobiDB-lite"/>
    </source>
</evidence>
<keyword evidence="4" id="KW-0378">Hydrolase</keyword>
<dbReference type="InterPro" id="IPR006439">
    <property type="entry name" value="HAD-SF_hydro_IA"/>
</dbReference>
<dbReference type="EMBL" id="JAOPKD010000003">
    <property type="protein sequence ID" value="MCU4726311.1"/>
    <property type="molecule type" value="Genomic_DNA"/>
</dbReference>
<dbReference type="Gene3D" id="3.40.50.1000">
    <property type="entry name" value="HAD superfamily/HAD-like"/>
    <property type="match status" value="1"/>
</dbReference>
<dbReference type="SUPFAM" id="SSF56784">
    <property type="entry name" value="HAD-like"/>
    <property type="match status" value="1"/>
</dbReference>
<reference evidence="4" key="1">
    <citation type="submission" date="2023-02" db="EMBL/GenBank/DDBJ databases">
        <title>Enrichment on poylsaccharides allowed isolation of novel metabolic and taxonomic groups of Haloarchaea.</title>
        <authorList>
            <person name="Sorokin D.Y."/>
            <person name="Elcheninov A.G."/>
            <person name="Khizhniak T.V."/>
            <person name="Kolganova T.V."/>
            <person name="Kublanov I.V."/>
        </authorList>
    </citation>
    <scope>NUCLEOTIDE SEQUENCE</scope>
    <source>
        <strain evidence="3 5">HArc-curdl5-1</strain>
        <strain evidence="4">HArc-curdl7</strain>
    </source>
</reference>
<evidence type="ECO:0000313" key="5">
    <source>
        <dbReference type="Proteomes" id="UP001208186"/>
    </source>
</evidence>
<dbReference type="Proteomes" id="UP001209746">
    <property type="component" value="Unassembled WGS sequence"/>
</dbReference>
<keyword evidence="5" id="KW-1185">Reference proteome</keyword>
<evidence type="ECO:0000313" key="6">
    <source>
        <dbReference type="Proteomes" id="UP001209746"/>
    </source>
</evidence>
<dbReference type="AlphaFoldDB" id="A0AAE3IA73"/>
<dbReference type="Proteomes" id="UP001208186">
    <property type="component" value="Unassembled WGS sequence"/>
</dbReference>